<name>A0AC34R5C3_9BILA</name>
<accession>A0AC34R5C3</accession>
<dbReference type="Proteomes" id="UP000887576">
    <property type="component" value="Unplaced"/>
</dbReference>
<reference evidence="2" key="1">
    <citation type="submission" date="2022-11" db="UniProtKB">
        <authorList>
            <consortium name="WormBaseParasite"/>
        </authorList>
    </citation>
    <scope>IDENTIFICATION</scope>
</reference>
<dbReference type="WBParaSite" id="JU765_v2.g3570.t1">
    <property type="protein sequence ID" value="JU765_v2.g3570.t1"/>
    <property type="gene ID" value="JU765_v2.g3570"/>
</dbReference>
<sequence length="559" mass="62756">MFPVRVLVETVRPQHCLGCSHDGQPIVDTYAVVSGQTVLNQLVESVLNALGMAHLVPDSRGLIQVNNWKPLSFENITDNPDEPIANLLKDINSSITLKILTKNSESPNTECIVDLKQKLLSIAVDRQPHLLTSSSGRQARDFIQQILNGDDMQPLSAEQSQALQEWLEQIAKEEDDENKRRSQVSEIPRLERWFKQDPNPPRQKLVSFMNMLNSAAYRKNNSKVTYQQICNWFSNQRAQNRPSTLPSISQPASIPVATQPIDIRNKFGSNGYNSQLDRQSETDRIDGGSESPNGHDDVSEHSISDNDQEMKESLASSPDQPNFDFPASNGNSSPKRSVSPTSQLSALQAMLPNFATVNNLPMATSNQLTQQFANIFSQMGNATFAAHLSKELTSTPATSRDSATPSKSESKANGSNENQREGSTSNTPNVARSRLMFDPLSELPILERWFEENPHPGWMQIEQYTDMLNGLPYRQNYPPISTHNVKIWFKNRRAKCKRLLTNDTGKLGGLNQFLQLGVRDDRVSFRHFYAIKTQDSRHLSASMYNPFHFGKQAFQLSSL</sequence>
<proteinExistence type="predicted"/>
<organism evidence="1 2">
    <name type="scientific">Panagrolaimus sp. JU765</name>
    <dbReference type="NCBI Taxonomy" id="591449"/>
    <lineage>
        <taxon>Eukaryota</taxon>
        <taxon>Metazoa</taxon>
        <taxon>Ecdysozoa</taxon>
        <taxon>Nematoda</taxon>
        <taxon>Chromadorea</taxon>
        <taxon>Rhabditida</taxon>
        <taxon>Tylenchina</taxon>
        <taxon>Panagrolaimomorpha</taxon>
        <taxon>Panagrolaimoidea</taxon>
        <taxon>Panagrolaimidae</taxon>
        <taxon>Panagrolaimus</taxon>
    </lineage>
</organism>
<evidence type="ECO:0000313" key="2">
    <source>
        <dbReference type="WBParaSite" id="JU765_v2.g3570.t1"/>
    </source>
</evidence>
<protein>
    <submittedName>
        <fullName evidence="2">Homeobox domain-containing protein</fullName>
    </submittedName>
</protein>
<evidence type="ECO:0000313" key="1">
    <source>
        <dbReference type="Proteomes" id="UP000887576"/>
    </source>
</evidence>